<dbReference type="InterPro" id="IPR007808">
    <property type="entry name" value="Elf1"/>
</dbReference>
<dbReference type="Pfam" id="PF05129">
    <property type="entry name" value="Zn_ribbon_Elf1"/>
    <property type="match status" value="1"/>
</dbReference>
<keyword evidence="5" id="KW-0863">Zinc-finger</keyword>
<keyword evidence="5" id="KW-0805">Transcription regulation</keyword>
<accession>A0ABX6EUI7</accession>
<evidence type="ECO:0000256" key="1">
    <source>
        <dbReference type="ARBA" id="ARBA00004123"/>
    </source>
</evidence>
<keyword evidence="5" id="KW-0479">Metal-binding</keyword>
<evidence type="ECO:0000256" key="2">
    <source>
        <dbReference type="ARBA" id="ARBA00009730"/>
    </source>
</evidence>
<dbReference type="Proteomes" id="UP000422736">
    <property type="component" value="Chromosome 4"/>
</dbReference>
<dbReference type="Gene3D" id="2.20.25.190">
    <property type="match status" value="1"/>
</dbReference>
<dbReference type="SUPFAM" id="SSF57783">
    <property type="entry name" value="Zinc beta-ribbon"/>
    <property type="match status" value="1"/>
</dbReference>
<name>A0ABX6EUI7_KLUMA</name>
<proteinExistence type="inferred from homology"/>
<keyword evidence="4 5" id="KW-0539">Nucleus</keyword>
<feature type="compositionally biased region" description="Acidic residues" evidence="6">
    <location>
        <begin position="88"/>
        <end position="103"/>
    </location>
</feature>
<gene>
    <name evidence="7" type="primary">ELF1</name>
    <name evidence="7" type="ORF">FIM1_2709</name>
</gene>
<keyword evidence="3 5" id="KW-0862">Zinc</keyword>
<organism evidence="7 8">
    <name type="scientific">Kluyveromyces marxianus</name>
    <name type="common">Yeast</name>
    <name type="synonym">Candida kefyr</name>
    <dbReference type="NCBI Taxonomy" id="4911"/>
    <lineage>
        <taxon>Eukaryota</taxon>
        <taxon>Fungi</taxon>
        <taxon>Dikarya</taxon>
        <taxon>Ascomycota</taxon>
        <taxon>Saccharomycotina</taxon>
        <taxon>Saccharomycetes</taxon>
        <taxon>Saccharomycetales</taxon>
        <taxon>Saccharomycetaceae</taxon>
        <taxon>Kluyveromyces</taxon>
    </lineage>
</organism>
<keyword evidence="5" id="KW-0804">Transcription</keyword>
<evidence type="ECO:0000256" key="3">
    <source>
        <dbReference type="ARBA" id="ARBA00022833"/>
    </source>
</evidence>
<reference evidence="7 8" key="1">
    <citation type="submission" date="2016-03" db="EMBL/GenBank/DDBJ databases">
        <title>How can Kluyveromyces marxianus grow so fast - potential evolutionary course in Saccharomyces Complex revealed by comparative genomics.</title>
        <authorList>
            <person name="Mo W."/>
            <person name="Lu W."/>
            <person name="Yang X."/>
            <person name="Qi J."/>
            <person name="Lv H."/>
        </authorList>
    </citation>
    <scope>NUCLEOTIDE SEQUENCE [LARGE SCALE GENOMIC DNA]</scope>
    <source>
        <strain evidence="7 8">FIM1</strain>
    </source>
</reference>
<dbReference type="PANTHER" id="PTHR20934">
    <property type="entry name" value="TRANSCRIPTION ELONGATION FACTOR 1 HOMOLOG"/>
    <property type="match status" value="1"/>
</dbReference>
<dbReference type="EMBL" id="CP015057">
    <property type="protein sequence ID" value="QGN16009.1"/>
    <property type="molecule type" value="Genomic_DNA"/>
</dbReference>
<dbReference type="GO" id="GO:0003746">
    <property type="term" value="F:translation elongation factor activity"/>
    <property type="evidence" value="ECO:0007669"/>
    <property type="project" value="UniProtKB-KW"/>
</dbReference>
<keyword evidence="8" id="KW-1185">Reference proteome</keyword>
<comment type="function">
    <text evidence="5">Transcription elongation factor implicated in the maintenance of proper chromatin structure in actively transcribed regions.</text>
</comment>
<evidence type="ECO:0000256" key="5">
    <source>
        <dbReference type="RuleBase" id="RU364033"/>
    </source>
</evidence>
<comment type="similarity">
    <text evidence="2 5">Belongs to the ELOF1 family.</text>
</comment>
<evidence type="ECO:0000256" key="6">
    <source>
        <dbReference type="SAM" id="MobiDB-lite"/>
    </source>
</evidence>
<protein>
    <recommendedName>
        <fullName evidence="5">Transcription elongation factor 1 homolog</fullName>
    </recommendedName>
</protein>
<dbReference type="InterPro" id="IPR038567">
    <property type="entry name" value="T_Elf1_sf"/>
</dbReference>
<evidence type="ECO:0000313" key="7">
    <source>
        <dbReference type="EMBL" id="QGN16009.1"/>
    </source>
</evidence>
<keyword evidence="7" id="KW-0648">Protein biosynthesis</keyword>
<evidence type="ECO:0000313" key="8">
    <source>
        <dbReference type="Proteomes" id="UP000422736"/>
    </source>
</evidence>
<dbReference type="PANTHER" id="PTHR20934:SF0">
    <property type="entry name" value="TRANSCRIPTION ELONGATION FACTOR 1 HOMOLOG"/>
    <property type="match status" value="1"/>
</dbReference>
<feature type="compositionally biased region" description="Acidic residues" evidence="6">
    <location>
        <begin position="136"/>
        <end position="156"/>
    </location>
</feature>
<feature type="region of interest" description="Disordered" evidence="6">
    <location>
        <begin position="80"/>
        <end position="174"/>
    </location>
</feature>
<evidence type="ECO:0000256" key="4">
    <source>
        <dbReference type="ARBA" id="ARBA00023242"/>
    </source>
</evidence>
<keyword evidence="7" id="KW-0251">Elongation factor</keyword>
<comment type="subcellular location">
    <subcellularLocation>
        <location evidence="1 5">Nucleus</location>
    </subcellularLocation>
</comment>
<sequence length="174" mass="19445">MGKRKKSSRGPAKKVVQRLDTAFNCLFCNHERSVSVTMDKKNNIGSLHCKICGQSFQTRINGLSQPVDVYSDWFDAVEEVNEGRHSESEDENSDSDYESDSDAEPTTNRRKPVGIYSDEESDEEVSKASGTRNNDEDGEDSGDDEGDEDDDDDDDDGRISSKRGRAAWMDSDDE</sequence>